<name>A0A819HU96_9BILA</name>
<dbReference type="EMBL" id="CAJOBB010001820">
    <property type="protein sequence ID" value="CAF3907723.1"/>
    <property type="molecule type" value="Genomic_DNA"/>
</dbReference>
<dbReference type="Proteomes" id="UP000663868">
    <property type="component" value="Unassembled WGS sequence"/>
</dbReference>
<dbReference type="AlphaFoldDB" id="A0A819HU96"/>
<feature type="compositionally biased region" description="Polar residues" evidence="1">
    <location>
        <begin position="25"/>
        <end position="68"/>
    </location>
</feature>
<accession>A0A819HU96</accession>
<protein>
    <submittedName>
        <fullName evidence="2">Uncharacterized protein</fullName>
    </submittedName>
</protein>
<comment type="caution">
    <text evidence="2">The sequence shown here is derived from an EMBL/GenBank/DDBJ whole genome shotgun (WGS) entry which is preliminary data.</text>
</comment>
<organism evidence="2 3">
    <name type="scientific">Adineta steineri</name>
    <dbReference type="NCBI Taxonomy" id="433720"/>
    <lineage>
        <taxon>Eukaryota</taxon>
        <taxon>Metazoa</taxon>
        <taxon>Spiralia</taxon>
        <taxon>Gnathifera</taxon>
        <taxon>Rotifera</taxon>
        <taxon>Eurotatoria</taxon>
        <taxon>Bdelloidea</taxon>
        <taxon>Adinetida</taxon>
        <taxon>Adinetidae</taxon>
        <taxon>Adineta</taxon>
    </lineage>
</organism>
<reference evidence="2" key="1">
    <citation type="submission" date="2021-02" db="EMBL/GenBank/DDBJ databases">
        <authorList>
            <person name="Nowell W R."/>
        </authorList>
    </citation>
    <scope>NUCLEOTIDE SEQUENCE</scope>
</reference>
<sequence>MYYDSNLQIHQQQYTTYNTNNISDISSAHTTNNGARQKRNSTNSNTKQHANKDQQNYHQDQRYQNQQAPRHRNNYARAINNSRRKSDLNIYLEYNTMQMSGTHNYYGSVRRAAHGGGRNSHTHDLSSKYYYEYPQQHYNNRYNY</sequence>
<proteinExistence type="predicted"/>
<feature type="region of interest" description="Disordered" evidence="1">
    <location>
        <begin position="25"/>
        <end position="72"/>
    </location>
</feature>
<gene>
    <name evidence="2" type="ORF">KXQ929_LOCUS23174</name>
</gene>
<evidence type="ECO:0000313" key="3">
    <source>
        <dbReference type="Proteomes" id="UP000663868"/>
    </source>
</evidence>
<evidence type="ECO:0000256" key="1">
    <source>
        <dbReference type="SAM" id="MobiDB-lite"/>
    </source>
</evidence>
<evidence type="ECO:0000313" key="2">
    <source>
        <dbReference type="EMBL" id="CAF3907723.1"/>
    </source>
</evidence>